<dbReference type="PRINTS" id="PR01703">
    <property type="entry name" value="MNSODISMTASE"/>
</dbReference>
<dbReference type="Pfam" id="PF02777">
    <property type="entry name" value="Sod_Fe_C"/>
    <property type="match status" value="1"/>
</dbReference>
<protein>
    <recommendedName>
        <fullName evidence="2 5">Superoxide dismutase</fullName>
        <ecNumber evidence="2 5">1.15.1.1</ecNumber>
    </recommendedName>
</protein>
<evidence type="ECO:0000259" key="7">
    <source>
        <dbReference type="Pfam" id="PF02777"/>
    </source>
</evidence>
<dbReference type="InterPro" id="IPR036324">
    <property type="entry name" value="Mn/Fe_SOD_N_sf"/>
</dbReference>
<evidence type="ECO:0000259" key="6">
    <source>
        <dbReference type="Pfam" id="PF00081"/>
    </source>
</evidence>
<evidence type="ECO:0000313" key="9">
    <source>
        <dbReference type="Proteomes" id="UP001382455"/>
    </source>
</evidence>
<dbReference type="PIRSF" id="PIRSF000349">
    <property type="entry name" value="SODismutase"/>
    <property type="match status" value="1"/>
</dbReference>
<dbReference type="Pfam" id="PF00081">
    <property type="entry name" value="Sod_Fe_N"/>
    <property type="match status" value="1"/>
</dbReference>
<comment type="caution">
    <text evidence="8">The sequence shown here is derived from an EMBL/GenBank/DDBJ whole genome shotgun (WGS) entry which is preliminary data.</text>
</comment>
<name>A0ABU8EXY4_9GAMM</name>
<dbReference type="PANTHER" id="PTHR43595">
    <property type="entry name" value="37S RIBOSOMAL PROTEIN S26, MITOCHONDRIAL"/>
    <property type="match status" value="1"/>
</dbReference>
<evidence type="ECO:0000256" key="2">
    <source>
        <dbReference type="ARBA" id="ARBA00012682"/>
    </source>
</evidence>
<comment type="catalytic activity">
    <reaction evidence="5">
        <text>2 superoxide + 2 H(+) = H2O2 + O2</text>
        <dbReference type="Rhea" id="RHEA:20696"/>
        <dbReference type="ChEBI" id="CHEBI:15378"/>
        <dbReference type="ChEBI" id="CHEBI:15379"/>
        <dbReference type="ChEBI" id="CHEBI:16240"/>
        <dbReference type="ChEBI" id="CHEBI:18421"/>
        <dbReference type="EC" id="1.15.1.1"/>
    </reaction>
</comment>
<keyword evidence="4 5" id="KW-0560">Oxidoreductase</keyword>
<comment type="function">
    <text evidence="5">Destroys radicals which are normally produced within the cells and which are toxic to biological systems.</text>
</comment>
<dbReference type="SUPFAM" id="SSF46609">
    <property type="entry name" value="Fe,Mn superoxide dismutase (SOD), N-terminal domain"/>
    <property type="match status" value="1"/>
</dbReference>
<reference evidence="8 9" key="1">
    <citation type="submission" date="2023-12" db="EMBL/GenBank/DDBJ databases">
        <title>Friends and Foes: Symbiotic and Algicidal bacterial influence on Karenia brevis blooms.</title>
        <authorList>
            <person name="Fei C."/>
            <person name="Mohamed A.R."/>
            <person name="Booker A."/>
            <person name="Arshad M."/>
            <person name="Klass S."/>
            <person name="Ahn S."/>
            <person name="Gilbert P.M."/>
            <person name="Heil C.A."/>
            <person name="Martinez J.M."/>
            <person name="Amin S.A."/>
        </authorList>
    </citation>
    <scope>NUCLEOTIDE SEQUENCE [LARGE SCALE GENOMIC DNA]</scope>
    <source>
        <strain evidence="8 9">CE15</strain>
    </source>
</reference>
<sequence>MAFTLPNLEYAYDALEPHIDAKTMEIHHTLHHQTYVNKANEALAGSEFEQKTDEWLLANIAALPHSLQGAVRDHVGGHHNHSLFWQVMSPTGGELHKGELANAITATFGSFEAFHDLFIKAALTRFGSGWAWLVVNANGELAVTSSANQDSPLMNNETPILGLDVWEHAYYLKYQNRRPEYISAFFNVINWQEVERRYLALI</sequence>
<dbReference type="InterPro" id="IPR019833">
    <property type="entry name" value="Mn/Fe_SOD_BS"/>
</dbReference>
<evidence type="ECO:0000313" key="8">
    <source>
        <dbReference type="EMBL" id="MEI4551038.1"/>
    </source>
</evidence>
<dbReference type="InterPro" id="IPR001189">
    <property type="entry name" value="Mn/Fe_SOD"/>
</dbReference>
<keyword evidence="9" id="KW-1185">Reference proteome</keyword>
<dbReference type="Gene3D" id="3.55.40.20">
    <property type="entry name" value="Iron/manganese superoxide dismutase, C-terminal domain"/>
    <property type="match status" value="1"/>
</dbReference>
<dbReference type="RefSeq" id="WP_336436079.1">
    <property type="nucleotide sequence ID" value="NZ_JBAWKS010000002.1"/>
</dbReference>
<evidence type="ECO:0000256" key="3">
    <source>
        <dbReference type="ARBA" id="ARBA00022723"/>
    </source>
</evidence>
<dbReference type="EC" id="1.15.1.1" evidence="2 5"/>
<evidence type="ECO:0000256" key="4">
    <source>
        <dbReference type="ARBA" id="ARBA00023002"/>
    </source>
</evidence>
<dbReference type="GO" id="GO:0004784">
    <property type="term" value="F:superoxide dismutase activity"/>
    <property type="evidence" value="ECO:0007669"/>
    <property type="project" value="UniProtKB-EC"/>
</dbReference>
<dbReference type="InterPro" id="IPR036314">
    <property type="entry name" value="SOD_C_sf"/>
</dbReference>
<dbReference type="PANTHER" id="PTHR43595:SF2">
    <property type="entry name" value="SMALL RIBOSOMAL SUBUNIT PROTEIN MS42"/>
    <property type="match status" value="1"/>
</dbReference>
<feature type="domain" description="Manganese/iron superoxide dismutase C-terminal" evidence="7">
    <location>
        <begin position="97"/>
        <end position="197"/>
    </location>
</feature>
<proteinExistence type="inferred from homology"/>
<gene>
    <name evidence="8" type="ORF">WAE96_15305</name>
</gene>
<dbReference type="Gene3D" id="1.10.287.990">
    <property type="entry name" value="Fe,Mn superoxide dismutase (SOD) domain"/>
    <property type="match status" value="1"/>
</dbReference>
<dbReference type="Proteomes" id="UP001382455">
    <property type="component" value="Unassembled WGS sequence"/>
</dbReference>
<accession>A0ABU8EXY4</accession>
<dbReference type="InterPro" id="IPR019832">
    <property type="entry name" value="Mn/Fe_SOD_C"/>
</dbReference>
<dbReference type="PROSITE" id="PS00088">
    <property type="entry name" value="SOD_MN"/>
    <property type="match status" value="1"/>
</dbReference>
<dbReference type="SUPFAM" id="SSF54719">
    <property type="entry name" value="Fe,Mn superoxide dismutase (SOD), C-terminal domain"/>
    <property type="match status" value="1"/>
</dbReference>
<evidence type="ECO:0000256" key="5">
    <source>
        <dbReference type="RuleBase" id="RU000414"/>
    </source>
</evidence>
<organism evidence="8 9">
    <name type="scientific">Pseudoalteromonas spongiae</name>
    <dbReference type="NCBI Taxonomy" id="298657"/>
    <lineage>
        <taxon>Bacteria</taxon>
        <taxon>Pseudomonadati</taxon>
        <taxon>Pseudomonadota</taxon>
        <taxon>Gammaproteobacteria</taxon>
        <taxon>Alteromonadales</taxon>
        <taxon>Pseudoalteromonadaceae</taxon>
        <taxon>Pseudoalteromonas</taxon>
    </lineage>
</organism>
<dbReference type="EMBL" id="JBAWKS010000002">
    <property type="protein sequence ID" value="MEI4551038.1"/>
    <property type="molecule type" value="Genomic_DNA"/>
</dbReference>
<keyword evidence="3 5" id="KW-0479">Metal-binding</keyword>
<evidence type="ECO:0000256" key="1">
    <source>
        <dbReference type="ARBA" id="ARBA00008714"/>
    </source>
</evidence>
<comment type="similarity">
    <text evidence="1 5">Belongs to the iron/manganese superoxide dismutase family.</text>
</comment>
<dbReference type="InterPro" id="IPR019831">
    <property type="entry name" value="Mn/Fe_SOD_N"/>
</dbReference>
<feature type="domain" description="Manganese/iron superoxide dismutase N-terminal" evidence="6">
    <location>
        <begin position="3"/>
        <end position="89"/>
    </location>
</feature>